<dbReference type="EMBL" id="AESD01000758">
    <property type="protein sequence ID" value="EHJ10203.1"/>
    <property type="molecule type" value="Genomic_DNA"/>
</dbReference>
<name>G5JC93_CROWT</name>
<dbReference type="GeneID" id="88769352"/>
<dbReference type="PATRIC" id="fig|423471.3.peg.4734"/>
<feature type="domain" description="DUF4347" evidence="1">
    <location>
        <begin position="25"/>
        <end position="191"/>
    </location>
</feature>
<dbReference type="Gene3D" id="2.150.10.10">
    <property type="entry name" value="Serralysin-like metalloprotease, C-terminal"/>
    <property type="match status" value="1"/>
</dbReference>
<dbReference type="InterPro" id="IPR011049">
    <property type="entry name" value="Serralysin-like_metalloprot_C"/>
</dbReference>
<dbReference type="RefSeq" id="WP_007312840.1">
    <property type="nucleotide sequence ID" value="NZ_AESD01000758.1"/>
</dbReference>
<gene>
    <name evidence="2" type="ORF">CWATWH0003_5053</name>
</gene>
<organism evidence="2 3">
    <name type="scientific">Crocosphaera watsonii WH 0003</name>
    <dbReference type="NCBI Taxonomy" id="423471"/>
    <lineage>
        <taxon>Bacteria</taxon>
        <taxon>Bacillati</taxon>
        <taxon>Cyanobacteriota</taxon>
        <taxon>Cyanophyceae</taxon>
        <taxon>Oscillatoriophycideae</taxon>
        <taxon>Chroococcales</taxon>
        <taxon>Aphanothecaceae</taxon>
        <taxon>Crocosphaera</taxon>
    </lineage>
</organism>
<dbReference type="Proteomes" id="UP000003477">
    <property type="component" value="Unassembled WGS sequence"/>
</dbReference>
<reference evidence="2 3" key="1">
    <citation type="journal article" date="2011" name="Front. Microbiol.">
        <title>Two Strains of Crocosphaera watsonii with Highly Conserved Genomes are Distinguished by Strain-Specific Features.</title>
        <authorList>
            <person name="Bench S.R."/>
            <person name="Ilikchyan I.N."/>
            <person name="Tripp H.J."/>
            <person name="Zehr J.P."/>
        </authorList>
    </citation>
    <scope>NUCLEOTIDE SEQUENCE [LARGE SCALE GENOMIC DNA]</scope>
    <source>
        <strain evidence="2 3">WH 0003</strain>
    </source>
</reference>
<dbReference type="Pfam" id="PF14252">
    <property type="entry name" value="DUF4347"/>
    <property type="match status" value="1"/>
</dbReference>
<accession>G5JC93</accession>
<evidence type="ECO:0000313" key="2">
    <source>
        <dbReference type="EMBL" id="EHJ10203.1"/>
    </source>
</evidence>
<dbReference type="AlphaFoldDB" id="G5JC93"/>
<evidence type="ECO:0000313" key="3">
    <source>
        <dbReference type="Proteomes" id="UP000003477"/>
    </source>
</evidence>
<protein>
    <recommendedName>
        <fullName evidence="1">DUF4347 domain-containing protein</fullName>
    </recommendedName>
</protein>
<sequence length="491" mass="53432">MTRLYKNHIFDQNTQLNAKYPEKQLVLIDGNVPDYTYLMGKIAADTADTEVIILNYESNGIEQITKVLAQQENLNSIHVISHGDPGTLYLGNTALNNNNLGNYASKIREWQKALANKANLFLYGCSVAAGTIGETFVKQISELLSVNVAASKTLTGDQKLGGNWDLEFTIGKFTSELLFNEKNCSSYGHVLTAPDPEDVGENDMVGQDGENDLLIANNLTNTIWGLGGDDELIGFSSSRYGSVPQSSTNSAGIQQDVYVGGAGADTFVIGQSGDIFYTLNFALDYALITDLSVAEGDKVQLAGSATDYDVQVVTDPNSGLSNTQIYYKKEIRDNDGNLIDTLNDLVAEIQGVAFTDLSNTNVFTFDNTQQSVTPAQSISVTKIHDGVASTVDELTGGSSAALSDPNGGFFLKHDVLVGGSGAGNEREDFVLGDTEGAFYAEAGFWDYALIMNYTPNEDFIRLHHCPIFQQQIIQNQVSKRYFEHQLIIKLF</sequence>
<comment type="caution">
    <text evidence="2">The sequence shown here is derived from an EMBL/GenBank/DDBJ whole genome shotgun (WGS) entry which is preliminary data.</text>
</comment>
<dbReference type="InterPro" id="IPR025592">
    <property type="entry name" value="DUF4347"/>
</dbReference>
<proteinExistence type="predicted"/>
<dbReference type="SUPFAM" id="SSF51120">
    <property type="entry name" value="beta-Roll"/>
    <property type="match status" value="1"/>
</dbReference>
<evidence type="ECO:0000259" key="1">
    <source>
        <dbReference type="Pfam" id="PF14252"/>
    </source>
</evidence>